<dbReference type="InterPro" id="IPR022572">
    <property type="entry name" value="DNA_rep/recomb_RecO_N"/>
</dbReference>
<evidence type="ECO:0000256" key="5">
    <source>
        <dbReference type="ARBA" id="ARBA00023172"/>
    </source>
</evidence>
<proteinExistence type="inferred from homology"/>
<dbReference type="InterPro" id="IPR042242">
    <property type="entry name" value="RecO_C"/>
</dbReference>
<evidence type="ECO:0000256" key="6">
    <source>
        <dbReference type="ARBA" id="ARBA00023204"/>
    </source>
</evidence>
<evidence type="ECO:0000256" key="2">
    <source>
        <dbReference type="ARBA" id="ARBA00007452"/>
    </source>
</evidence>
<dbReference type="Pfam" id="PF02565">
    <property type="entry name" value="RecO_C"/>
    <property type="match status" value="1"/>
</dbReference>
<evidence type="ECO:0000256" key="3">
    <source>
        <dbReference type="ARBA" id="ARBA00021310"/>
    </source>
</evidence>
<dbReference type="RefSeq" id="WP_340290280.1">
    <property type="nucleotide sequence ID" value="NZ_JBBEOI010000016.1"/>
</dbReference>
<dbReference type="NCBIfam" id="TIGR00613">
    <property type="entry name" value="reco"/>
    <property type="match status" value="1"/>
</dbReference>
<dbReference type="PANTHER" id="PTHR33991:SF1">
    <property type="entry name" value="DNA REPAIR PROTEIN RECO"/>
    <property type="match status" value="1"/>
</dbReference>
<evidence type="ECO:0000313" key="10">
    <source>
        <dbReference type="EMBL" id="MFC3687893.1"/>
    </source>
</evidence>
<dbReference type="SUPFAM" id="SSF57863">
    <property type="entry name" value="ArfGap/RecO-like zinc finger"/>
    <property type="match status" value="1"/>
</dbReference>
<dbReference type="InterPro" id="IPR012340">
    <property type="entry name" value="NA-bd_OB-fold"/>
</dbReference>
<sequence>MGLYRDTGVVLRSHLLGEADKIVTVLCRETGLVRAVAKGVRRTRSKFGARLEPMSHVDLQLHTGRSLDIVTQAETVHPFAQYVGADYARYTAGTAVLETALRLLPVEREPSPALYSLLVGGLNALTVTRREPGLVLDAFALRALAVAGYGPGFDACTRCGAPGPHSAVALDAGGVVCPVCRAQGSAHLPAETVRLLAELLSGDWDAAEASEDWARRRASEVVTALLQWHLESGVRSLRLVERP</sequence>
<dbReference type="SUPFAM" id="SSF50249">
    <property type="entry name" value="Nucleic acid-binding proteins"/>
    <property type="match status" value="1"/>
</dbReference>
<dbReference type="EMBL" id="JBHRWW010000003">
    <property type="protein sequence ID" value="MFC3687893.1"/>
    <property type="molecule type" value="Genomic_DNA"/>
</dbReference>
<keyword evidence="5 8" id="KW-0233">DNA recombination</keyword>
<protein>
    <recommendedName>
        <fullName evidence="3 8">DNA repair protein RecO</fullName>
    </recommendedName>
    <alternativeName>
        <fullName evidence="7 8">Recombination protein O</fullName>
    </alternativeName>
</protein>
<dbReference type="PANTHER" id="PTHR33991">
    <property type="entry name" value="DNA REPAIR PROTEIN RECO"/>
    <property type="match status" value="1"/>
</dbReference>
<keyword evidence="4 8" id="KW-0227">DNA damage</keyword>
<keyword evidence="11" id="KW-1185">Reference proteome</keyword>
<evidence type="ECO:0000256" key="7">
    <source>
        <dbReference type="ARBA" id="ARBA00033409"/>
    </source>
</evidence>
<evidence type="ECO:0000256" key="4">
    <source>
        <dbReference type="ARBA" id="ARBA00022763"/>
    </source>
</evidence>
<evidence type="ECO:0000256" key="1">
    <source>
        <dbReference type="ARBA" id="ARBA00003065"/>
    </source>
</evidence>
<dbReference type="Gene3D" id="1.20.1440.120">
    <property type="entry name" value="Recombination protein O, C-terminal domain"/>
    <property type="match status" value="1"/>
</dbReference>
<dbReference type="InterPro" id="IPR037278">
    <property type="entry name" value="ARFGAP/RecO"/>
</dbReference>
<dbReference type="Proteomes" id="UP001595685">
    <property type="component" value="Unassembled WGS sequence"/>
</dbReference>
<comment type="similarity">
    <text evidence="2 8">Belongs to the RecO family.</text>
</comment>
<reference evidence="11" key="1">
    <citation type="journal article" date="2019" name="Int. J. Syst. Evol. Microbiol.">
        <title>The Global Catalogue of Microorganisms (GCM) 10K type strain sequencing project: providing services to taxonomists for standard genome sequencing and annotation.</title>
        <authorList>
            <consortium name="The Broad Institute Genomics Platform"/>
            <consortium name="The Broad Institute Genome Sequencing Center for Infectious Disease"/>
            <person name="Wu L."/>
            <person name="Ma J."/>
        </authorList>
    </citation>
    <scope>NUCLEOTIDE SEQUENCE [LARGE SCALE GENOMIC DNA]</scope>
    <source>
        <strain evidence="11">NCAIM B.02333</strain>
    </source>
</reference>
<feature type="domain" description="DNA replication/recombination mediator RecO N-terminal" evidence="9">
    <location>
        <begin position="1"/>
        <end position="79"/>
    </location>
</feature>
<accession>A0ABV7WF80</accession>
<evidence type="ECO:0000313" key="11">
    <source>
        <dbReference type="Proteomes" id="UP001595685"/>
    </source>
</evidence>
<dbReference type="InterPro" id="IPR003717">
    <property type="entry name" value="RecO"/>
</dbReference>
<dbReference type="HAMAP" id="MF_00201">
    <property type="entry name" value="RecO"/>
    <property type="match status" value="1"/>
</dbReference>
<comment type="caution">
    <text evidence="10">The sequence shown here is derived from an EMBL/GenBank/DDBJ whole genome shotgun (WGS) entry which is preliminary data.</text>
</comment>
<organism evidence="10 11">
    <name type="scientific">Aquipuribacter hungaricus</name>
    <dbReference type="NCBI Taxonomy" id="545624"/>
    <lineage>
        <taxon>Bacteria</taxon>
        <taxon>Bacillati</taxon>
        <taxon>Actinomycetota</taxon>
        <taxon>Actinomycetes</taxon>
        <taxon>Micrococcales</taxon>
        <taxon>Intrasporangiaceae</taxon>
        <taxon>Aquipuribacter</taxon>
    </lineage>
</organism>
<comment type="function">
    <text evidence="1 8">Involved in DNA repair and RecF pathway recombination.</text>
</comment>
<dbReference type="Gene3D" id="2.40.50.140">
    <property type="entry name" value="Nucleic acid-binding proteins"/>
    <property type="match status" value="1"/>
</dbReference>
<evidence type="ECO:0000259" key="9">
    <source>
        <dbReference type="Pfam" id="PF11967"/>
    </source>
</evidence>
<dbReference type="Pfam" id="PF11967">
    <property type="entry name" value="RecO_N"/>
    <property type="match status" value="1"/>
</dbReference>
<evidence type="ECO:0000256" key="8">
    <source>
        <dbReference type="HAMAP-Rule" id="MF_00201"/>
    </source>
</evidence>
<gene>
    <name evidence="8 10" type="primary">recO</name>
    <name evidence="10" type="ORF">ACFOLH_06005</name>
</gene>
<name>A0ABV7WF80_9MICO</name>
<keyword evidence="6 8" id="KW-0234">DNA repair</keyword>